<dbReference type="InterPro" id="IPR050300">
    <property type="entry name" value="GDXG_lipolytic_enzyme"/>
</dbReference>
<organism evidence="5 6">
    <name type="scientific">Mycolicibacterium frederiksbergense</name>
    <dbReference type="NCBI Taxonomy" id="117567"/>
    <lineage>
        <taxon>Bacteria</taxon>
        <taxon>Bacillati</taxon>
        <taxon>Actinomycetota</taxon>
        <taxon>Actinomycetes</taxon>
        <taxon>Mycobacteriales</taxon>
        <taxon>Mycobacteriaceae</taxon>
        <taxon>Mycolicibacterium</taxon>
    </lineage>
</organism>
<dbReference type="InterPro" id="IPR013094">
    <property type="entry name" value="AB_hydrolase_3"/>
</dbReference>
<sequence length="339" mass="36737">MNSLDWRGRPAIVHFGPASWQSRALGWVTAIFVRPLLGLLTLLGLAVNRISPRLLQRARLDVIDEPLRIIRPLPGTAVTPVALPNCPAEWVIAPEARDSDLVIVYLHGSALVTLGLNSHRRFVSKLSAVTGARVLNVGYRLAPHADIDAAVSDGLDGYRYALAHGFAPNQIVLAGDSAGGLMAADTALAARDAGLPVPAGQVLLSPLTSSDMDLKYRALQQHRDVLFPFITVKFIYDVFATVNGTRPTPVMPPEADLHGLGPFLMQVGTHEMLINDTFALADRLKADGVAVWVQVWDRAMHMFQLSFDINPDARRAVDEITSFIAYATAEIDDEGEATA</sequence>
<evidence type="ECO:0000256" key="1">
    <source>
        <dbReference type="ARBA" id="ARBA00010515"/>
    </source>
</evidence>
<keyword evidence="3" id="KW-0812">Transmembrane</keyword>
<dbReference type="Pfam" id="PF07859">
    <property type="entry name" value="Abhydrolase_3"/>
    <property type="match status" value="1"/>
</dbReference>
<dbReference type="EMBL" id="JARXVE010000015">
    <property type="protein sequence ID" value="MDH6199130.1"/>
    <property type="molecule type" value="Genomic_DNA"/>
</dbReference>
<evidence type="ECO:0000256" key="3">
    <source>
        <dbReference type="SAM" id="Phobius"/>
    </source>
</evidence>
<dbReference type="RefSeq" id="WP_280835688.1">
    <property type="nucleotide sequence ID" value="NZ_JARXVE010000015.1"/>
</dbReference>
<name>A0ABT6LAW9_9MYCO</name>
<dbReference type="GO" id="GO:0016787">
    <property type="term" value="F:hydrolase activity"/>
    <property type="evidence" value="ECO:0007669"/>
    <property type="project" value="UniProtKB-KW"/>
</dbReference>
<dbReference type="Proteomes" id="UP001160130">
    <property type="component" value="Unassembled WGS sequence"/>
</dbReference>
<evidence type="ECO:0000313" key="6">
    <source>
        <dbReference type="Proteomes" id="UP001160130"/>
    </source>
</evidence>
<keyword evidence="3" id="KW-1133">Transmembrane helix</keyword>
<protein>
    <submittedName>
        <fullName evidence="5">Monoterpene epsilon-lactone hydrolase</fullName>
        <ecNumber evidence="5">3.1.1.83</ecNumber>
    </submittedName>
</protein>
<keyword evidence="6" id="KW-1185">Reference proteome</keyword>
<comment type="caution">
    <text evidence="5">The sequence shown here is derived from an EMBL/GenBank/DDBJ whole genome shotgun (WGS) entry which is preliminary data.</text>
</comment>
<keyword evidence="3" id="KW-0472">Membrane</keyword>
<dbReference type="EC" id="3.1.1.83" evidence="5"/>
<dbReference type="Gene3D" id="3.40.50.1820">
    <property type="entry name" value="alpha/beta hydrolase"/>
    <property type="match status" value="1"/>
</dbReference>
<proteinExistence type="inferred from homology"/>
<feature type="domain" description="Alpha/beta hydrolase fold-3" evidence="4">
    <location>
        <begin position="103"/>
        <end position="304"/>
    </location>
</feature>
<reference evidence="5 6" key="1">
    <citation type="submission" date="2023-04" db="EMBL/GenBank/DDBJ databases">
        <title>Forest soil microbial communities from Buena Vista Peninsula, Colon Province, Panama.</title>
        <authorList>
            <person name="Bouskill N."/>
        </authorList>
    </citation>
    <scope>NUCLEOTIDE SEQUENCE [LARGE SCALE GENOMIC DNA]</scope>
    <source>
        <strain evidence="5 6">AC80</strain>
    </source>
</reference>
<dbReference type="PANTHER" id="PTHR48081:SF30">
    <property type="entry name" value="ACETYL-HYDROLASE LIPR-RELATED"/>
    <property type="match status" value="1"/>
</dbReference>
<gene>
    <name evidence="5" type="ORF">M2272_005798</name>
</gene>
<dbReference type="PANTHER" id="PTHR48081">
    <property type="entry name" value="AB HYDROLASE SUPERFAMILY PROTEIN C4A8.06C"/>
    <property type="match status" value="1"/>
</dbReference>
<comment type="similarity">
    <text evidence="1">Belongs to the 'GDXG' lipolytic enzyme family.</text>
</comment>
<dbReference type="SUPFAM" id="SSF53474">
    <property type="entry name" value="alpha/beta-Hydrolases"/>
    <property type="match status" value="1"/>
</dbReference>
<accession>A0ABT6LAW9</accession>
<feature type="transmembrane region" description="Helical" evidence="3">
    <location>
        <begin position="24"/>
        <end position="47"/>
    </location>
</feature>
<dbReference type="InterPro" id="IPR029058">
    <property type="entry name" value="AB_hydrolase_fold"/>
</dbReference>
<evidence type="ECO:0000313" key="5">
    <source>
        <dbReference type="EMBL" id="MDH6199130.1"/>
    </source>
</evidence>
<keyword evidence="2 5" id="KW-0378">Hydrolase</keyword>
<evidence type="ECO:0000256" key="2">
    <source>
        <dbReference type="ARBA" id="ARBA00022801"/>
    </source>
</evidence>
<evidence type="ECO:0000259" key="4">
    <source>
        <dbReference type="Pfam" id="PF07859"/>
    </source>
</evidence>